<dbReference type="Proteomes" id="UP001156641">
    <property type="component" value="Unassembled WGS sequence"/>
</dbReference>
<name>A0ABQ6A597_9PROT</name>
<dbReference type="PANTHER" id="PTHR30441">
    <property type="entry name" value="DUF748 DOMAIN-CONTAINING PROTEIN"/>
    <property type="match status" value="1"/>
</dbReference>
<dbReference type="Pfam" id="PF05170">
    <property type="entry name" value="AsmA"/>
    <property type="match status" value="2"/>
</dbReference>
<accession>A0ABQ6A597</accession>
<organism evidence="2 3">
    <name type="scientific">Acidocella aquatica</name>
    <dbReference type="NCBI Taxonomy" id="1922313"/>
    <lineage>
        <taxon>Bacteria</taxon>
        <taxon>Pseudomonadati</taxon>
        <taxon>Pseudomonadota</taxon>
        <taxon>Alphaproteobacteria</taxon>
        <taxon>Acetobacterales</taxon>
        <taxon>Acidocellaceae</taxon>
        <taxon>Acidocella</taxon>
    </lineage>
</organism>
<proteinExistence type="predicted"/>
<dbReference type="RefSeq" id="WP_284257147.1">
    <property type="nucleotide sequence ID" value="NZ_BSOS01000024.1"/>
</dbReference>
<dbReference type="EMBL" id="BSOS01000024">
    <property type="protein sequence ID" value="GLR66450.1"/>
    <property type="molecule type" value="Genomic_DNA"/>
</dbReference>
<evidence type="ECO:0000313" key="3">
    <source>
        <dbReference type="Proteomes" id="UP001156641"/>
    </source>
</evidence>
<evidence type="ECO:0000259" key="1">
    <source>
        <dbReference type="Pfam" id="PF05170"/>
    </source>
</evidence>
<reference evidence="3" key="1">
    <citation type="journal article" date="2019" name="Int. J. Syst. Evol. Microbiol.">
        <title>The Global Catalogue of Microorganisms (GCM) 10K type strain sequencing project: providing services to taxonomists for standard genome sequencing and annotation.</title>
        <authorList>
            <consortium name="The Broad Institute Genomics Platform"/>
            <consortium name="The Broad Institute Genome Sequencing Center for Infectious Disease"/>
            <person name="Wu L."/>
            <person name="Ma J."/>
        </authorList>
    </citation>
    <scope>NUCLEOTIDE SEQUENCE [LARGE SCALE GENOMIC DNA]</scope>
    <source>
        <strain evidence="3">NBRC 112502</strain>
    </source>
</reference>
<evidence type="ECO:0000313" key="2">
    <source>
        <dbReference type="EMBL" id="GLR66450.1"/>
    </source>
</evidence>
<comment type="caution">
    <text evidence="2">The sequence shown here is derived from an EMBL/GenBank/DDBJ whole genome shotgun (WGS) entry which is preliminary data.</text>
</comment>
<protein>
    <recommendedName>
        <fullName evidence="1">AsmA domain-containing protein</fullName>
    </recommendedName>
</protein>
<sequence>MNKNRLWLIPLGLIAAAAAAVLALPGFVASSAHRARIEQLASSLTGRDVHITGKLTLSLLPAPELNAQQITITGPDNEVITAKALTLDISLPALLHGQLSAQTLTLESPTIAFPWPLPGGPKSIAPPGWLAALHAQIHHGNISLGGAQFANVDADLFTGANGAVTISGTGNLQGNNLSLTAALGATALTGAAPLSLTANSGPLALNFSGSLGGDSALTGQLSLAAPNTSGSASLTIAGSTATAGALHLTIAKASVTGSATLDFSQPALTATLDAQNLDLTPLRALLPGWPSLPIALDLTASNLTYNGQSLPALTTSLNLSAGGLNIQSLQATLPGTTTLATSLKISAAGALTGQASLNSPDLPGLLTAYGLTPPPAWTSAQLSTNLSGTISQLTLANLTGSLGPSHLTGGLIITGHHATGALSFDRLDLTPLLSWLGQRPGNFTADGQITAARASLGPVPLTHLLLDGALNNQLNIRRISANVLGGLAAGSVTLDAQSNVTAARGFLSLPSAAPLAALLPASWPHLPAALVQPRLSLTLAARGPASALAASALAVLGPFTLTATPVINLTQPSATGAISLQHPSAIAALNIFGLSQGLAYPGAGSISLRANFIASPTSFGLPNFVLSLGDLTANGQLVSNKGIISGQIDSSTLALPPIPAGYTLPWQALAAAQGKIGITASRVLYGGNPILGATSASLTFSPGSRLTLALPQASLAGGTLAGSITATAAGNQPPALTAQFTASHIDPTQLNLPLAFPYTLSGNFDASAALTATGYAPKTWAATLGGTASLNASNGQLQGFSLAALAQALHAPDRAKALRAALASGNTGFTTLALSGTFGHGNCTLNSASLTGPSGSASATGSIDIFDHSLALRLALLPSVTPPLTLNTALLGSWAKPNQYPRLKPALDWAPPAPEPAPAAPPQ</sequence>
<keyword evidence="3" id="KW-1185">Reference proteome</keyword>
<feature type="domain" description="AsmA" evidence="1">
    <location>
        <begin position="8"/>
        <end position="112"/>
    </location>
</feature>
<dbReference type="InterPro" id="IPR052894">
    <property type="entry name" value="AsmA-related"/>
</dbReference>
<dbReference type="PANTHER" id="PTHR30441:SF4">
    <property type="entry name" value="PROTEIN ASMA"/>
    <property type="match status" value="1"/>
</dbReference>
<gene>
    <name evidence="2" type="ORF">GCM10010909_11300</name>
</gene>
<dbReference type="InterPro" id="IPR007844">
    <property type="entry name" value="AsmA"/>
</dbReference>
<feature type="domain" description="AsmA" evidence="1">
    <location>
        <begin position="693"/>
        <end position="846"/>
    </location>
</feature>